<dbReference type="PROSITE" id="PS50977">
    <property type="entry name" value="HTH_TETR_2"/>
    <property type="match status" value="1"/>
</dbReference>
<evidence type="ECO:0000313" key="4">
    <source>
        <dbReference type="EMBL" id="UVF22707.1"/>
    </source>
</evidence>
<dbReference type="InterPro" id="IPR001647">
    <property type="entry name" value="HTH_TetR"/>
</dbReference>
<geneLocation type="plasmid" evidence="4 5">
    <name>pR24_2</name>
</geneLocation>
<sequence>MAVVATTSRLPNGRREALLQAAAEVFFEQGYAAASIDAIIERAGGSKRNIYNEFGNKEGLFLAIITENADKVLSTLAIEEIEGHDLRETLTAFGQRLMGGYMSPTLIGIYRMAVTEANRFPELVKSFYEQGPGRATSQLARVLESAKKRGEIRVEDCPRVAGHFVGMIRDNLHLQVVLGLRPPPSNKEMQAAVASAVEIFLNGVRSGQDK</sequence>
<dbReference type="EMBL" id="CP102847">
    <property type="protein sequence ID" value="UVF22707.1"/>
    <property type="molecule type" value="Genomic_DNA"/>
</dbReference>
<dbReference type="SUPFAM" id="SSF46689">
    <property type="entry name" value="Homeodomain-like"/>
    <property type="match status" value="1"/>
</dbReference>
<name>A0ABY5S2T2_9HYPH</name>
<dbReference type="Gene3D" id="1.10.10.60">
    <property type="entry name" value="Homeodomain-like"/>
    <property type="match status" value="1"/>
</dbReference>
<evidence type="ECO:0000256" key="1">
    <source>
        <dbReference type="ARBA" id="ARBA00023125"/>
    </source>
</evidence>
<dbReference type="Pfam" id="PF14246">
    <property type="entry name" value="TetR_C_7"/>
    <property type="match status" value="1"/>
</dbReference>
<feature type="DNA-binding region" description="H-T-H motif" evidence="2">
    <location>
        <begin position="35"/>
        <end position="54"/>
    </location>
</feature>
<dbReference type="SUPFAM" id="SSF48498">
    <property type="entry name" value="Tetracyclin repressor-like, C-terminal domain"/>
    <property type="match status" value="1"/>
</dbReference>
<evidence type="ECO:0000313" key="5">
    <source>
        <dbReference type="Proteomes" id="UP001017257"/>
    </source>
</evidence>
<dbReference type="InterPro" id="IPR039536">
    <property type="entry name" value="TetR_C_Proteobacteria"/>
</dbReference>
<dbReference type="PRINTS" id="PR00455">
    <property type="entry name" value="HTHTETR"/>
</dbReference>
<accession>A0ABY5S2T2</accession>
<feature type="domain" description="HTH tetR-type" evidence="3">
    <location>
        <begin position="12"/>
        <end position="72"/>
    </location>
</feature>
<reference evidence="4" key="1">
    <citation type="submission" date="2022-08" db="EMBL/GenBank/DDBJ databases">
        <title>Microvirga terrae sp. nov., isolated from soil.</title>
        <authorList>
            <person name="Kim K.H."/>
            <person name="Seo Y.L."/>
            <person name="Kim J.M."/>
            <person name="Lee J.K."/>
            <person name="Han D.M."/>
            <person name="Jeon C.O."/>
        </authorList>
    </citation>
    <scope>NUCLEOTIDE SEQUENCE</scope>
    <source>
        <strain evidence="4">R24</strain>
        <plasmid evidence="4">pR24_2</plasmid>
    </source>
</reference>
<organism evidence="4 5">
    <name type="scientific">Microvirga terrae</name>
    <dbReference type="NCBI Taxonomy" id="2740529"/>
    <lineage>
        <taxon>Bacteria</taxon>
        <taxon>Pseudomonadati</taxon>
        <taxon>Pseudomonadota</taxon>
        <taxon>Alphaproteobacteria</taxon>
        <taxon>Hyphomicrobiales</taxon>
        <taxon>Methylobacteriaceae</taxon>
        <taxon>Microvirga</taxon>
    </lineage>
</organism>
<dbReference type="InterPro" id="IPR050109">
    <property type="entry name" value="HTH-type_TetR-like_transc_reg"/>
</dbReference>
<dbReference type="Gene3D" id="1.10.357.10">
    <property type="entry name" value="Tetracycline Repressor, domain 2"/>
    <property type="match status" value="1"/>
</dbReference>
<keyword evidence="1 2" id="KW-0238">DNA-binding</keyword>
<evidence type="ECO:0000256" key="2">
    <source>
        <dbReference type="PROSITE-ProRule" id="PRU00335"/>
    </source>
</evidence>
<dbReference type="InterPro" id="IPR009057">
    <property type="entry name" value="Homeodomain-like_sf"/>
</dbReference>
<evidence type="ECO:0000259" key="3">
    <source>
        <dbReference type="PROSITE" id="PS50977"/>
    </source>
</evidence>
<keyword evidence="5" id="KW-1185">Reference proteome</keyword>
<gene>
    <name evidence="4" type="ORF">HPT29_028265</name>
</gene>
<dbReference type="Pfam" id="PF00440">
    <property type="entry name" value="TetR_N"/>
    <property type="match status" value="1"/>
</dbReference>
<dbReference type="PANTHER" id="PTHR30055">
    <property type="entry name" value="HTH-TYPE TRANSCRIPTIONAL REGULATOR RUTR"/>
    <property type="match status" value="1"/>
</dbReference>
<dbReference type="PANTHER" id="PTHR30055:SF146">
    <property type="entry name" value="HTH-TYPE TRANSCRIPTIONAL DUAL REGULATOR CECR"/>
    <property type="match status" value="1"/>
</dbReference>
<protein>
    <submittedName>
        <fullName evidence="4">TetR/AcrR family transcriptional regulator</fullName>
    </submittedName>
</protein>
<dbReference type="RefSeq" id="WP_173949674.1">
    <property type="nucleotide sequence ID" value="NZ_CP102847.1"/>
</dbReference>
<dbReference type="InterPro" id="IPR036271">
    <property type="entry name" value="Tet_transcr_reg_TetR-rel_C_sf"/>
</dbReference>
<proteinExistence type="predicted"/>
<keyword evidence="4" id="KW-0614">Plasmid</keyword>
<dbReference type="Proteomes" id="UP001017257">
    <property type="component" value="Plasmid pR24_2"/>
</dbReference>